<dbReference type="Proteomes" id="UP001241377">
    <property type="component" value="Unassembled WGS sequence"/>
</dbReference>
<reference evidence="1" key="1">
    <citation type="submission" date="2023-04" db="EMBL/GenBank/DDBJ databases">
        <title>Draft Genome sequencing of Naganishia species isolated from polar environments using Oxford Nanopore Technology.</title>
        <authorList>
            <person name="Leo P."/>
            <person name="Venkateswaran K."/>
        </authorList>
    </citation>
    <scope>NUCLEOTIDE SEQUENCE</scope>
    <source>
        <strain evidence="1">MNA-CCFEE 5261</strain>
    </source>
</reference>
<organism evidence="1 2">
    <name type="scientific">Naganishia cerealis</name>
    <dbReference type="NCBI Taxonomy" id="610337"/>
    <lineage>
        <taxon>Eukaryota</taxon>
        <taxon>Fungi</taxon>
        <taxon>Dikarya</taxon>
        <taxon>Basidiomycota</taxon>
        <taxon>Agaricomycotina</taxon>
        <taxon>Tremellomycetes</taxon>
        <taxon>Filobasidiales</taxon>
        <taxon>Filobasidiaceae</taxon>
        <taxon>Naganishia</taxon>
    </lineage>
</organism>
<evidence type="ECO:0000313" key="2">
    <source>
        <dbReference type="Proteomes" id="UP001241377"/>
    </source>
</evidence>
<accession>A0ACC2WLX6</accession>
<sequence>MQMNLRRRLSSIVAPFTVSRPVPPGVAPESSYIDEKTSHYREKDEDDASSSNEDHGRKSYDFSEAASRRSFDTSRAGSEYASDDDSQDSSGSDASWNSEDEFEVGDKYDLMASHLYQVAEGKGWFRSSKAWGNSTGIVSIRVRRREFRTYPDWKSKQKRSTAIKEALREWEQAVCLLNPEVALRISSKVVQAIMARAEPDAHEIVIDVNTRIQVLDEMSHLAGARKHQCAAFIRSENCLIVWTDEVETVIESAEALEQRMIHYVWTGRHKETKMVGEMLSSSQRNGNPEKSSGGLESDEKDLAMIEEDIGREEGEWSANDRRPVMLYAPLVSGLAIILNCVFVSSGIRNLIKEALLDSNYTRFALLATVPFGFLLATFFCICVIGNLWQMFGPIAHFRENSSYYSGKAPVRMTGILPQITIMMPVYKEGLEGVIIPTVESLKVAMGTYERQGGSVNIVICDDGMQIWEPEEAGRRKAYYERNNIGWCARPKHNHNGFIRKGKFKKASNMNFTNKVSLRVEEIMDELRPQPPSEDLDWHWSHEDEQDIYEEALARALEETNGLAWAMGNIRIGEIILIIDSDTRVPTDCFLDAASEMHWAPELSIIQHESSVMQVIEHYFENGITSFTTRINSAISFCVTNGEVSPFIGHNAFLRWAAVQDAAFVDPDDGITKQWNESCVSEDFDLSLRIQMKGWTMRWASYTNGGFQEGVSLTAVDELNRWQKYAYGCSEMLFNPISKWFSRGPINKLFRLFVWSHIPIHSKISTLAYISSYYAIACAFPLSTVNWILIGLFRDSLDLFYLQSWDVFLTCVVIFCGLSNISSAIFQYRLKQNSLGGALIGNFKWLFFFFFFFCGMSYHLTTALLAHLTGYDMSWAMTEKEVDFSNFFKEVPAIFKRFWTAFIPAVLVVIGCGVMASPYIPAGYRILDFTAILPAMAQAGSHILYPSESHSSTKGALDAQRN</sequence>
<dbReference type="EMBL" id="JASBWR010000005">
    <property type="protein sequence ID" value="KAJ9112325.1"/>
    <property type="molecule type" value="Genomic_DNA"/>
</dbReference>
<comment type="caution">
    <text evidence="1">The sequence shown here is derived from an EMBL/GenBank/DDBJ whole genome shotgun (WGS) entry which is preliminary data.</text>
</comment>
<proteinExistence type="predicted"/>
<gene>
    <name evidence="1" type="ORF">QFC19_000745</name>
</gene>
<evidence type="ECO:0000313" key="1">
    <source>
        <dbReference type="EMBL" id="KAJ9112325.1"/>
    </source>
</evidence>
<keyword evidence="2" id="KW-1185">Reference proteome</keyword>
<protein>
    <submittedName>
        <fullName evidence="1">Uncharacterized protein</fullName>
    </submittedName>
</protein>
<name>A0ACC2WLX6_9TREE</name>